<comment type="caution">
    <text evidence="15">The sequence shown here is derived from an EMBL/GenBank/DDBJ whole genome shotgun (WGS) entry which is preliminary data.</text>
</comment>
<comment type="subcellular location">
    <subcellularLocation>
        <location evidence="1">Membrane</location>
        <topology evidence="1">Single-pass membrane protein</topology>
    </subcellularLocation>
    <subcellularLocation>
        <location evidence="13">Mitochondrion inner membrane</location>
    </subcellularLocation>
</comment>
<evidence type="ECO:0000256" key="13">
    <source>
        <dbReference type="RuleBase" id="RU004495"/>
    </source>
</evidence>
<keyword evidence="8" id="KW-0411">Iron-sulfur</keyword>
<dbReference type="FunFam" id="2.102.10.10:FF:000001">
    <property type="entry name" value="Cytochrome b-c1 complex subunit Rieske, mitochondrial"/>
    <property type="match status" value="1"/>
</dbReference>
<dbReference type="GO" id="GO:0051537">
    <property type="term" value="F:2 iron, 2 sulfur cluster binding"/>
    <property type="evidence" value="ECO:0007669"/>
    <property type="project" value="UniProtKB-KW"/>
</dbReference>
<keyword evidence="13" id="KW-0679">Respiratory chain</keyword>
<evidence type="ECO:0000256" key="5">
    <source>
        <dbReference type="ARBA" id="ARBA00022723"/>
    </source>
</evidence>
<dbReference type="CDD" id="cd03470">
    <property type="entry name" value="Rieske_cytochrome_bc1"/>
    <property type="match status" value="1"/>
</dbReference>
<dbReference type="SUPFAM" id="SSF50022">
    <property type="entry name" value="ISP domain"/>
    <property type="match status" value="1"/>
</dbReference>
<dbReference type="InterPro" id="IPR004192">
    <property type="entry name" value="Rieske_TM"/>
</dbReference>
<evidence type="ECO:0000313" key="15">
    <source>
        <dbReference type="EMBL" id="PVU95429.1"/>
    </source>
</evidence>
<dbReference type="PANTHER" id="PTHR10134">
    <property type="entry name" value="CYTOCHROME B-C1 COMPLEX SUBUNIT RIESKE, MITOCHONDRIAL"/>
    <property type="match status" value="1"/>
</dbReference>
<evidence type="ECO:0000256" key="3">
    <source>
        <dbReference type="ARBA" id="ARBA00022692"/>
    </source>
</evidence>
<dbReference type="GO" id="GO:0008121">
    <property type="term" value="F:quinol-cytochrome-c reductase activity"/>
    <property type="evidence" value="ECO:0007669"/>
    <property type="project" value="UniProtKB-EC"/>
</dbReference>
<keyword evidence="4" id="KW-0001">2Fe-2S</keyword>
<evidence type="ECO:0000256" key="8">
    <source>
        <dbReference type="ARBA" id="ARBA00023014"/>
    </source>
</evidence>
<dbReference type="InterPro" id="IPR036922">
    <property type="entry name" value="Rieske_2Fe-2S_sf"/>
</dbReference>
<organism evidence="15 16">
    <name type="scientific">Furculomyces boomerangus</name>
    <dbReference type="NCBI Taxonomy" id="61424"/>
    <lineage>
        <taxon>Eukaryota</taxon>
        <taxon>Fungi</taxon>
        <taxon>Fungi incertae sedis</taxon>
        <taxon>Zoopagomycota</taxon>
        <taxon>Kickxellomycotina</taxon>
        <taxon>Harpellomycetes</taxon>
        <taxon>Harpellales</taxon>
        <taxon>Harpellaceae</taxon>
        <taxon>Furculomyces</taxon>
    </lineage>
</organism>
<reference evidence="15 16" key="1">
    <citation type="journal article" date="2018" name="MBio">
        <title>Comparative Genomics Reveals the Core Gene Toolbox for the Fungus-Insect Symbiosis.</title>
        <authorList>
            <person name="Wang Y."/>
            <person name="Stata M."/>
            <person name="Wang W."/>
            <person name="Stajich J.E."/>
            <person name="White M.M."/>
            <person name="Moncalvo J.M."/>
        </authorList>
    </citation>
    <scope>NUCLEOTIDE SEQUENCE [LARGE SCALE GENOMIC DNA]</scope>
    <source>
        <strain evidence="15 16">AUS-77-4</strain>
    </source>
</reference>
<dbReference type="OrthoDB" id="1637982at2759"/>
<keyword evidence="5" id="KW-0479">Metal-binding</keyword>
<dbReference type="GO" id="GO:0046872">
    <property type="term" value="F:metal ion binding"/>
    <property type="evidence" value="ECO:0007669"/>
    <property type="project" value="UniProtKB-KW"/>
</dbReference>
<name>A0A2T9YSX7_9FUNG</name>
<evidence type="ECO:0000256" key="10">
    <source>
        <dbReference type="ARBA" id="ARBA00023157"/>
    </source>
</evidence>
<accession>A0A2T9YSX7</accession>
<keyword evidence="16" id="KW-1185">Reference proteome</keyword>
<evidence type="ECO:0000256" key="7">
    <source>
        <dbReference type="ARBA" id="ARBA00023004"/>
    </source>
</evidence>
<keyword evidence="12" id="KW-0813">Transport</keyword>
<dbReference type="STRING" id="61424.A0A2T9YSX7"/>
<keyword evidence="10" id="KW-1015">Disulfide bond</keyword>
<dbReference type="SUPFAM" id="SSF81502">
    <property type="entry name" value="ISP transmembrane anchor"/>
    <property type="match status" value="1"/>
</dbReference>
<comment type="similarity">
    <text evidence="2">Belongs to the Rieske iron-sulfur protein family.</text>
</comment>
<dbReference type="Proteomes" id="UP000245699">
    <property type="component" value="Unassembled WGS sequence"/>
</dbReference>
<dbReference type="NCBIfam" id="TIGR01416">
    <property type="entry name" value="Rieske_proteo"/>
    <property type="match status" value="1"/>
</dbReference>
<dbReference type="GO" id="GO:0005743">
    <property type="term" value="C:mitochondrial inner membrane"/>
    <property type="evidence" value="ECO:0007669"/>
    <property type="project" value="UniProtKB-SubCell"/>
</dbReference>
<proteinExistence type="inferred from homology"/>
<keyword evidence="12" id="KW-0249">Electron transport</keyword>
<dbReference type="PRINTS" id="PR00162">
    <property type="entry name" value="RIESKE"/>
</dbReference>
<dbReference type="InterPro" id="IPR005805">
    <property type="entry name" value="Rieske_Fe-S_prot_C"/>
</dbReference>
<evidence type="ECO:0000313" key="16">
    <source>
        <dbReference type="Proteomes" id="UP000245699"/>
    </source>
</evidence>
<sequence length="261" mass="28382">MNISKVLASNKTYFTTSVNKDAFKAIFNSATLSKRSDKVEAQSSKNASNVSTTYYTPKISIGNQRRLKSTWSVGPGSTKMPSWKGYTKDDSSVSNEKSKTFSYFMLGASGAVLASSAQSSVHGFLVNLAASADVLAVSKMEVDLAKIPLGQSVTIKWRGKPVFVRHRTEEEIKLTEAVPMSALVDPQLDSDRVKIPEWLIVIGVCTHLGCVPIKDSGDFGAYYCPCHGSHYDYSGRIRKGPAPLNLEVPEYTIDGNLLTIG</sequence>
<keyword evidence="9" id="KW-0472">Membrane</keyword>
<gene>
    <name evidence="15" type="ORF">BB559_002727</name>
</gene>
<feature type="domain" description="Rieske" evidence="14">
    <location>
        <begin position="169"/>
        <end position="260"/>
    </location>
</feature>
<dbReference type="InterPro" id="IPR014349">
    <property type="entry name" value="Rieske_Fe-S_prot"/>
</dbReference>
<evidence type="ECO:0000256" key="4">
    <source>
        <dbReference type="ARBA" id="ARBA00022714"/>
    </source>
</evidence>
<evidence type="ECO:0000256" key="2">
    <source>
        <dbReference type="ARBA" id="ARBA00010651"/>
    </source>
</evidence>
<dbReference type="EC" id="7.1.1.8" evidence="12"/>
<evidence type="ECO:0000256" key="12">
    <source>
        <dbReference type="RuleBase" id="RU004494"/>
    </source>
</evidence>
<dbReference type="EMBL" id="MBFT01000187">
    <property type="protein sequence ID" value="PVU95429.1"/>
    <property type="molecule type" value="Genomic_DNA"/>
</dbReference>
<dbReference type="InterPro" id="IPR017941">
    <property type="entry name" value="Rieske_2Fe-2S"/>
</dbReference>
<dbReference type="PROSITE" id="PS51296">
    <property type="entry name" value="RIESKE"/>
    <property type="match status" value="1"/>
</dbReference>
<dbReference type="Gene3D" id="1.20.5.270">
    <property type="entry name" value="Ubiquinol cytochrome reductase, transmembrane domain"/>
    <property type="match status" value="1"/>
</dbReference>
<dbReference type="InterPro" id="IPR006317">
    <property type="entry name" value="Ubiquinol_cyt_c_Rdtase_Fe-S-su"/>
</dbReference>
<comment type="cofactor">
    <cofactor evidence="12">
        <name>[2Fe-2S] cluster</name>
        <dbReference type="ChEBI" id="CHEBI:190135"/>
    </cofactor>
    <text evidence="12">Binds 1 [2Fe-2S] cluster per subunit.</text>
</comment>
<keyword evidence="7" id="KW-0408">Iron</keyword>
<evidence type="ECO:0000256" key="6">
    <source>
        <dbReference type="ARBA" id="ARBA00022989"/>
    </source>
</evidence>
<keyword evidence="13" id="KW-0496">Mitochondrion</keyword>
<evidence type="ECO:0000259" key="14">
    <source>
        <dbReference type="PROSITE" id="PS51296"/>
    </source>
</evidence>
<evidence type="ECO:0000256" key="11">
    <source>
        <dbReference type="ARBA" id="ARBA00072517"/>
    </source>
</evidence>
<protein>
    <recommendedName>
        <fullName evidence="11 12">Cytochrome b-c1 complex subunit Rieske, mitochondrial</fullName>
        <ecNumber evidence="12">7.1.1.8</ecNumber>
    </recommendedName>
</protein>
<comment type="miscellaneous">
    <text evidence="12">The Rieske protein is a high potential 2Fe-2S protein.</text>
</comment>
<dbReference type="Gene3D" id="2.102.10.10">
    <property type="entry name" value="Rieske [2Fe-2S] iron-sulphur domain"/>
    <property type="match status" value="1"/>
</dbReference>
<keyword evidence="3" id="KW-0812">Transmembrane</keyword>
<dbReference type="Pfam" id="PF02921">
    <property type="entry name" value="UCR_TM"/>
    <property type="match status" value="1"/>
</dbReference>
<keyword evidence="6" id="KW-1133">Transmembrane helix</keyword>
<evidence type="ECO:0000256" key="1">
    <source>
        <dbReference type="ARBA" id="ARBA00004167"/>
    </source>
</evidence>
<evidence type="ECO:0000256" key="9">
    <source>
        <dbReference type="ARBA" id="ARBA00023136"/>
    </source>
</evidence>
<comment type="catalytic activity">
    <reaction evidence="12">
        <text>a quinol + 2 Fe(III)-[cytochrome c](out) = a quinone + 2 Fe(II)-[cytochrome c](out) + 2 H(+)(out)</text>
        <dbReference type="Rhea" id="RHEA:11484"/>
        <dbReference type="Rhea" id="RHEA-COMP:10350"/>
        <dbReference type="Rhea" id="RHEA-COMP:14399"/>
        <dbReference type="ChEBI" id="CHEBI:15378"/>
        <dbReference type="ChEBI" id="CHEBI:24646"/>
        <dbReference type="ChEBI" id="CHEBI:29033"/>
        <dbReference type="ChEBI" id="CHEBI:29034"/>
        <dbReference type="ChEBI" id="CHEBI:132124"/>
        <dbReference type="EC" id="7.1.1.8"/>
    </reaction>
</comment>
<dbReference type="InterPro" id="IPR037008">
    <property type="entry name" value="bc1_Rieske_TM_sf"/>
</dbReference>
<dbReference type="Pfam" id="PF00355">
    <property type="entry name" value="Rieske"/>
    <property type="match status" value="1"/>
</dbReference>
<dbReference type="AlphaFoldDB" id="A0A2T9YSX7"/>